<dbReference type="RefSeq" id="WP_198877660.1">
    <property type="nucleotide sequence ID" value="NZ_JAEKMH010000004.1"/>
</dbReference>
<accession>A0A934ITI0</accession>
<evidence type="ECO:0000313" key="1">
    <source>
        <dbReference type="EMBL" id="MBJ3786474.1"/>
    </source>
</evidence>
<dbReference type="AlphaFoldDB" id="A0A934ITI0"/>
<evidence type="ECO:0000313" key="2">
    <source>
        <dbReference type="Proteomes" id="UP000602124"/>
    </source>
</evidence>
<dbReference type="Proteomes" id="UP000602124">
    <property type="component" value="Unassembled WGS sequence"/>
</dbReference>
<name>A0A934ITI0_9HYPH</name>
<dbReference type="EMBL" id="JAEKMH010000004">
    <property type="protein sequence ID" value="MBJ3786474.1"/>
    <property type="molecule type" value="Genomic_DNA"/>
</dbReference>
<sequence length="112" mass="12200">MMRESAHIVVDRNVTWQGEAASEPYEVGWGKEAILFLQVLAPAPHAEPAKVRVQISPDGIHWCDEGTTLDLPSSPGDVSHARVAHFGGWLRLATSMKDGHSARVLVSLHLKA</sequence>
<keyword evidence="2" id="KW-1185">Reference proteome</keyword>
<gene>
    <name evidence="1" type="ORF">JEQ47_17245</name>
</gene>
<organism evidence="1 2">
    <name type="scientific">Devosia sediminis</name>
    <dbReference type="NCBI Taxonomy" id="2798801"/>
    <lineage>
        <taxon>Bacteria</taxon>
        <taxon>Pseudomonadati</taxon>
        <taxon>Pseudomonadota</taxon>
        <taxon>Alphaproteobacteria</taxon>
        <taxon>Hyphomicrobiales</taxon>
        <taxon>Devosiaceae</taxon>
        <taxon>Devosia</taxon>
    </lineage>
</organism>
<proteinExistence type="predicted"/>
<protein>
    <submittedName>
        <fullName evidence="1">Uncharacterized protein</fullName>
    </submittedName>
</protein>
<comment type="caution">
    <text evidence="1">The sequence shown here is derived from an EMBL/GenBank/DDBJ whole genome shotgun (WGS) entry which is preliminary data.</text>
</comment>
<reference evidence="1" key="1">
    <citation type="submission" date="2020-12" db="EMBL/GenBank/DDBJ databases">
        <title>Devosia sp. MSA67 isolated from Mo River.</title>
        <authorList>
            <person name="Ma F."/>
            <person name="Zi Z."/>
        </authorList>
    </citation>
    <scope>NUCLEOTIDE SEQUENCE</scope>
    <source>
        <strain evidence="1">MSA67</strain>
    </source>
</reference>